<dbReference type="PANTHER" id="PTHR47099">
    <property type="entry name" value="METHYLCOBAMIDE:COM METHYLTRANSFERASE MTBA"/>
    <property type="match status" value="1"/>
</dbReference>
<dbReference type="Gene3D" id="3.20.20.210">
    <property type="match status" value="1"/>
</dbReference>
<accession>X1EXK1</accession>
<dbReference type="EMBL" id="BARU01000793">
    <property type="protein sequence ID" value="GAH25005.1"/>
    <property type="molecule type" value="Genomic_DNA"/>
</dbReference>
<reference evidence="2" key="1">
    <citation type="journal article" date="2014" name="Front. Microbiol.">
        <title>High frequency of phylogenetically diverse reductive dehalogenase-homologous genes in deep subseafloor sedimentary metagenomes.</title>
        <authorList>
            <person name="Kawai M."/>
            <person name="Futagami T."/>
            <person name="Toyoda A."/>
            <person name="Takaki Y."/>
            <person name="Nishi S."/>
            <person name="Hori S."/>
            <person name="Arai W."/>
            <person name="Tsubouchi T."/>
            <person name="Morono Y."/>
            <person name="Uchiyama I."/>
            <person name="Ito T."/>
            <person name="Fujiyama A."/>
            <person name="Inagaki F."/>
            <person name="Takami H."/>
        </authorList>
    </citation>
    <scope>NUCLEOTIDE SEQUENCE</scope>
    <source>
        <strain evidence="2">Expedition CK06-06</strain>
    </source>
</reference>
<evidence type="ECO:0000313" key="2">
    <source>
        <dbReference type="EMBL" id="GAH25005.1"/>
    </source>
</evidence>
<dbReference type="InterPro" id="IPR052024">
    <property type="entry name" value="Methanogen_methyltrans"/>
</dbReference>
<dbReference type="GO" id="GO:0004853">
    <property type="term" value="F:uroporphyrinogen decarboxylase activity"/>
    <property type="evidence" value="ECO:0007669"/>
    <property type="project" value="InterPro"/>
</dbReference>
<organism evidence="2">
    <name type="scientific">marine sediment metagenome</name>
    <dbReference type="NCBI Taxonomy" id="412755"/>
    <lineage>
        <taxon>unclassified sequences</taxon>
        <taxon>metagenomes</taxon>
        <taxon>ecological metagenomes</taxon>
    </lineage>
</organism>
<dbReference type="AlphaFoldDB" id="X1EXK1"/>
<dbReference type="PANTHER" id="PTHR47099:SF1">
    <property type="entry name" value="METHYLCOBAMIDE:COM METHYLTRANSFERASE MTBA"/>
    <property type="match status" value="1"/>
</dbReference>
<sequence>MLWSKQERVEAVFNHEIPDQIPIFECLLNDGILEHFGGKHIKAGDAEDFTRACAKCLDVCHPLWLPEEPRIEKDSDYLYRSKKAGSLFWNKWGFFPGFTKKYERWTNWIIERPFKTDDECVKWIKEQIEKEEAWQPDDNFVENYRQRVAIMKKWKGDMVYPDIYTMDGLYKDYLLVGMEKFVYIYYDHPELIRRWVKITNERILRKLEVKLRYHDFPVAMIWSDLAAKGGLLFSPGMLEDICYPYLKEIIDLLHSRNFKVIFHSDGDMAKALPVLVDKLHIDGFNTVEVGAGMNVRQVKEEYGDRLVLVGGMDADILARGTKEQVVTETKKLIDTAGKNGGLLIASSIGELNNSMPTENILTYFETVWDYGRYPTGGENKR</sequence>
<protein>
    <recommendedName>
        <fullName evidence="1">Uroporphyrinogen decarboxylase (URO-D) domain-containing protein</fullName>
    </recommendedName>
</protein>
<dbReference type="InterPro" id="IPR038071">
    <property type="entry name" value="UROD/MetE-like_sf"/>
</dbReference>
<dbReference type="SUPFAM" id="SSF51726">
    <property type="entry name" value="UROD/MetE-like"/>
    <property type="match status" value="1"/>
</dbReference>
<dbReference type="InterPro" id="IPR000257">
    <property type="entry name" value="Uroporphyrinogen_deCOase"/>
</dbReference>
<name>X1EXK1_9ZZZZ</name>
<gene>
    <name evidence="2" type="ORF">S03H2_02393</name>
</gene>
<evidence type="ECO:0000259" key="1">
    <source>
        <dbReference type="Pfam" id="PF01208"/>
    </source>
</evidence>
<feature type="domain" description="Uroporphyrinogen decarboxylase (URO-D)" evidence="1">
    <location>
        <begin position="177"/>
        <end position="368"/>
    </location>
</feature>
<proteinExistence type="predicted"/>
<comment type="caution">
    <text evidence="2">The sequence shown here is derived from an EMBL/GenBank/DDBJ whole genome shotgun (WGS) entry which is preliminary data.</text>
</comment>
<dbReference type="Pfam" id="PF01208">
    <property type="entry name" value="URO-D"/>
    <property type="match status" value="1"/>
</dbReference>
<dbReference type="GO" id="GO:0006779">
    <property type="term" value="P:porphyrin-containing compound biosynthetic process"/>
    <property type="evidence" value="ECO:0007669"/>
    <property type="project" value="InterPro"/>
</dbReference>